<dbReference type="AlphaFoldDB" id="A0A0G4HB17"/>
<feature type="region of interest" description="Disordered" evidence="1">
    <location>
        <begin position="36"/>
        <end position="182"/>
    </location>
</feature>
<organism evidence="2">
    <name type="scientific">Chromera velia CCMP2878</name>
    <dbReference type="NCBI Taxonomy" id="1169474"/>
    <lineage>
        <taxon>Eukaryota</taxon>
        <taxon>Sar</taxon>
        <taxon>Alveolata</taxon>
        <taxon>Colpodellida</taxon>
        <taxon>Chromeraceae</taxon>
        <taxon>Chromera</taxon>
    </lineage>
</organism>
<dbReference type="VEuPathDB" id="CryptoDB:Cvel_25737"/>
<feature type="compositionally biased region" description="Basic and acidic residues" evidence="1">
    <location>
        <begin position="47"/>
        <end position="58"/>
    </location>
</feature>
<dbReference type="EMBL" id="CDMZ01002158">
    <property type="protein sequence ID" value="CEM41036.1"/>
    <property type="molecule type" value="Genomic_DNA"/>
</dbReference>
<gene>
    <name evidence="2" type="ORF">Cvel_25737</name>
</gene>
<feature type="compositionally biased region" description="Basic and acidic residues" evidence="1">
    <location>
        <begin position="144"/>
        <end position="154"/>
    </location>
</feature>
<name>A0A0G4HB17_9ALVE</name>
<sequence>MRNPSKVAFWARTLSRKVGLTRPVAVGEGMQQACTPLANAEEWQTPRGERSKTDEVGEGKAGPSRRTRGQVRREEGGGGEESNSMGGGPARALVHGEAEIDGQVVKVLIRQSGQTKPVVPPESDSDPDSSLKSDGPSKRTTGQSRREGEGRGEESSSAGGGPARTLVHGQAEVDGEVVQVLI</sequence>
<proteinExistence type="predicted"/>
<protein>
    <submittedName>
        <fullName evidence="2">Uncharacterized protein</fullName>
    </submittedName>
</protein>
<reference evidence="2" key="1">
    <citation type="submission" date="2014-11" db="EMBL/GenBank/DDBJ databases">
        <authorList>
            <person name="Otto D Thomas"/>
            <person name="Naeem Raeece"/>
        </authorList>
    </citation>
    <scope>NUCLEOTIDE SEQUENCE</scope>
</reference>
<evidence type="ECO:0000313" key="2">
    <source>
        <dbReference type="EMBL" id="CEM41036.1"/>
    </source>
</evidence>
<accession>A0A0G4HB17</accession>
<evidence type="ECO:0000256" key="1">
    <source>
        <dbReference type="SAM" id="MobiDB-lite"/>
    </source>
</evidence>